<evidence type="ECO:0000313" key="5">
    <source>
        <dbReference type="Proteomes" id="UP000050454"/>
    </source>
</evidence>
<keyword evidence="1 2" id="KW-0732">Signal</keyword>
<dbReference type="STRING" id="1605367.AFM12_17720"/>
<dbReference type="PATRIC" id="fig|1605367.3.peg.978"/>
<dbReference type="InterPro" id="IPR028994">
    <property type="entry name" value="Integrin_alpha_N"/>
</dbReference>
<accession>A0A0N8H9D4</accession>
<reference evidence="4 5" key="1">
    <citation type="submission" date="2015-07" db="EMBL/GenBank/DDBJ databases">
        <title>The draft genome sequence of Leadbetterella sp. JN14-9.</title>
        <authorList>
            <person name="Liu Y."/>
            <person name="Du J."/>
            <person name="Shao Z."/>
        </authorList>
    </citation>
    <scope>NUCLEOTIDE SEQUENCE [LARGE SCALE GENOMIC DNA]</scope>
    <source>
        <strain evidence="4 5">JN14-9</strain>
    </source>
</reference>
<dbReference type="InterPro" id="IPR026444">
    <property type="entry name" value="Secre_tail"/>
</dbReference>
<dbReference type="Pfam" id="PF13517">
    <property type="entry name" value="FG-GAP_3"/>
    <property type="match status" value="2"/>
</dbReference>
<dbReference type="OrthoDB" id="883622at2"/>
<dbReference type="PANTHER" id="PTHR46580">
    <property type="entry name" value="SENSOR KINASE-RELATED"/>
    <property type="match status" value="1"/>
</dbReference>
<evidence type="ECO:0000256" key="1">
    <source>
        <dbReference type="ARBA" id="ARBA00022729"/>
    </source>
</evidence>
<feature type="chain" id="PRO_5006026290" description="Secretion system C-terminal sorting domain-containing protein" evidence="2">
    <location>
        <begin position="21"/>
        <end position="994"/>
    </location>
</feature>
<feature type="domain" description="Secretion system C-terminal sorting" evidence="3">
    <location>
        <begin position="921"/>
        <end position="986"/>
    </location>
</feature>
<dbReference type="PANTHER" id="PTHR46580:SF4">
    <property type="entry name" value="ATP_GTP-BINDING PROTEIN"/>
    <property type="match status" value="1"/>
</dbReference>
<dbReference type="Pfam" id="PF18962">
    <property type="entry name" value="Por_Secre_tail"/>
    <property type="match status" value="1"/>
</dbReference>
<dbReference type="NCBIfam" id="TIGR04183">
    <property type="entry name" value="Por_Secre_tail"/>
    <property type="match status" value="1"/>
</dbReference>
<sequence>MKKYSLLTILLLSSILSLRAQTFIDVTPRNNLSKFIEIYHRETGDMNGDGLEDIITSGRIEDDNGSQRSILALHLSDGKGNFSLQTDNILAQSVTSFTLADIDLDGDLDISYLTQPDSSSTLSELFNNGKGDFTQKTKTLDLPVMDLISISYSDLNKNKQNELFISGRTFRTDSVDNPPPYTIRRQIGNSFLFEKKGEQYSKINNSNIEGHWGPKPIFKDLNNDGLVDIFIASLNHVPQVGATSSRILIYHNKGNFKFEEKELVKLFYNAEDLKAEDLNNDGKIDLIASAKDTYMGHFGESTLILSNKGNLIFEEMVNPDLTSEGGEIELIDFNKDGFKDILTSGRRRLGSGFAYRTENSCKLFLNDSGKGFKLDSSNFIYNSGGSLNSLDVNNDGNSDIIIDDIIYLTNDSGKLNYTSPHFYGQLKDVKSSVLDFNKDSFPDLIINGINQNGESETKVFLNQSNGKEFIEEPNHPFPAMKDMILQSDKGSSIMVFIGRNSSGNMELKIFEENNEVLKEEISLQEVSQILLLDINNDKKTDILINGKDSTSASLTVYFNEGGDTYHLSNNVVNYGQTIIKVEQANIDGDNFPDLFFSNGQRVENQILWDAIYLTNIKGEGYALDQADTLRNILSGSATAALFLSDLDGDGDDDLIANGQFTSGTYTAGPKYFSFYENVDGHFKEFEKFKKGYGGQSVGFVVASAIEDLNNDGTEEMVFLHNIVSGSRYYPGKYTNSYQNKIMVNIDHLTLRETRCSSLPNMSKAEIKPADFNQDGFEDLFIIGKDQNGVPKVYIYQNQGTRLPYSTEQIMACDSVTWINGKTYTGSNYIDVYPRVYESLDYSPTFDCETRTALHLTLGQSNFWTDTVEATGEFTWIDGKTYLESTQTATYTLTNQSGCDSVVTLNLTLIPLSAEKDPEINIYPNPTGQVLNLKLGHQPETEVEFQIISSNGILRRKWTSKEQSQTMNIGDLEAGAYFIEFSDGEKKRGFRFVRR</sequence>
<keyword evidence="5" id="KW-1185">Reference proteome</keyword>
<proteinExistence type="predicted"/>
<protein>
    <recommendedName>
        <fullName evidence="3">Secretion system C-terminal sorting domain-containing protein</fullName>
    </recommendedName>
</protein>
<feature type="signal peptide" evidence="2">
    <location>
        <begin position="1"/>
        <end position="20"/>
    </location>
</feature>
<evidence type="ECO:0000259" key="3">
    <source>
        <dbReference type="Pfam" id="PF18962"/>
    </source>
</evidence>
<gene>
    <name evidence="4" type="ORF">AFM12_17720</name>
</gene>
<dbReference type="InterPro" id="IPR013517">
    <property type="entry name" value="FG-GAP"/>
</dbReference>
<dbReference type="Proteomes" id="UP000050454">
    <property type="component" value="Unassembled WGS sequence"/>
</dbReference>
<organism evidence="4 5">
    <name type="scientific">Jiulongibacter sediminis</name>
    <dbReference type="NCBI Taxonomy" id="1605367"/>
    <lineage>
        <taxon>Bacteria</taxon>
        <taxon>Pseudomonadati</taxon>
        <taxon>Bacteroidota</taxon>
        <taxon>Cytophagia</taxon>
        <taxon>Cytophagales</taxon>
        <taxon>Leadbetterellaceae</taxon>
        <taxon>Jiulongibacter</taxon>
    </lineage>
</organism>
<dbReference type="EMBL" id="LGTQ01000013">
    <property type="protein sequence ID" value="KPM47060.1"/>
    <property type="molecule type" value="Genomic_DNA"/>
</dbReference>
<dbReference type="RefSeq" id="WP_055151157.1">
    <property type="nucleotide sequence ID" value="NZ_JXSZ01000013.1"/>
</dbReference>
<dbReference type="AlphaFoldDB" id="A0A0N8H9D4"/>
<dbReference type="Gene3D" id="2.130.10.130">
    <property type="entry name" value="Integrin alpha, N-terminal"/>
    <property type="match status" value="3"/>
</dbReference>
<comment type="caution">
    <text evidence="4">The sequence shown here is derived from an EMBL/GenBank/DDBJ whole genome shotgun (WGS) entry which is preliminary data.</text>
</comment>
<name>A0A0N8H9D4_9BACT</name>
<evidence type="ECO:0000313" key="4">
    <source>
        <dbReference type="EMBL" id="KPM47060.1"/>
    </source>
</evidence>
<evidence type="ECO:0000256" key="2">
    <source>
        <dbReference type="SAM" id="SignalP"/>
    </source>
</evidence>
<dbReference type="SUPFAM" id="SSF69318">
    <property type="entry name" value="Integrin alpha N-terminal domain"/>
    <property type="match status" value="3"/>
</dbReference>